<evidence type="ECO:0000313" key="3">
    <source>
        <dbReference type="EMBL" id="KAJ9574054.1"/>
    </source>
</evidence>
<dbReference type="AlphaFoldDB" id="A0AAD7Z4Q3"/>
<dbReference type="PANTHER" id="PTHR10174:SF213">
    <property type="entry name" value="CRAL-TRIO DOMAIN-CONTAINING PROTEIN"/>
    <property type="match status" value="1"/>
</dbReference>
<dbReference type="SUPFAM" id="SSF52087">
    <property type="entry name" value="CRAL/TRIO domain"/>
    <property type="match status" value="1"/>
</dbReference>
<dbReference type="InterPro" id="IPR001251">
    <property type="entry name" value="CRAL-TRIO_dom"/>
</dbReference>
<reference evidence="3" key="1">
    <citation type="journal article" date="2023" name="IScience">
        <title>Live-bearing cockroach genome reveals convergent evolutionary mechanisms linked to viviparity in insects and beyond.</title>
        <authorList>
            <person name="Fouks B."/>
            <person name="Harrison M.C."/>
            <person name="Mikhailova A.A."/>
            <person name="Marchal E."/>
            <person name="English S."/>
            <person name="Carruthers M."/>
            <person name="Jennings E.C."/>
            <person name="Chiamaka E.L."/>
            <person name="Frigard R.A."/>
            <person name="Pippel M."/>
            <person name="Attardo G.M."/>
            <person name="Benoit J.B."/>
            <person name="Bornberg-Bauer E."/>
            <person name="Tobe S.S."/>
        </authorList>
    </citation>
    <scope>NUCLEOTIDE SEQUENCE</scope>
    <source>
        <strain evidence="3">Stay&amp;Tobe</strain>
    </source>
</reference>
<accession>A0AAD7Z4Q3</accession>
<dbReference type="Pfam" id="PF00650">
    <property type="entry name" value="CRAL_TRIO"/>
    <property type="match status" value="1"/>
</dbReference>
<dbReference type="SUPFAM" id="SSF46938">
    <property type="entry name" value="CRAL/TRIO N-terminal domain"/>
    <property type="match status" value="1"/>
</dbReference>
<organism evidence="3 4">
    <name type="scientific">Diploptera punctata</name>
    <name type="common">Pacific beetle cockroach</name>
    <dbReference type="NCBI Taxonomy" id="6984"/>
    <lineage>
        <taxon>Eukaryota</taxon>
        <taxon>Metazoa</taxon>
        <taxon>Ecdysozoa</taxon>
        <taxon>Arthropoda</taxon>
        <taxon>Hexapoda</taxon>
        <taxon>Insecta</taxon>
        <taxon>Pterygota</taxon>
        <taxon>Neoptera</taxon>
        <taxon>Polyneoptera</taxon>
        <taxon>Dictyoptera</taxon>
        <taxon>Blattodea</taxon>
        <taxon>Blaberoidea</taxon>
        <taxon>Blaberidae</taxon>
        <taxon>Diplopterinae</taxon>
        <taxon>Diploptera</taxon>
    </lineage>
</organism>
<dbReference type="EMBL" id="JASPKZ010010657">
    <property type="protein sequence ID" value="KAJ9574054.1"/>
    <property type="molecule type" value="Genomic_DNA"/>
</dbReference>
<sequence>MAGEEDVLHIQSWLKSQPHLPPISDKQVKLFLHSCLLHLEETKKTIDTYYTLKTNTPEFFSSRNPLSDEIQHIKNVIQLAVLPKKSPEGYTMIVGRLKDPDPSHYVYTSTVKLLFMVVDAILQTEGPLSGLVYVFDMQGGTLSHVTKANLSSVRKYFTYSQEGMPVRLKAIHIVNVNPVITHIMNLAKQFMSKERIKMIHLHTGITDEFLQAVPRSLLPRDYTGDEPLLDDLFKDTLRLLEDCKHWFMQDEKLKVDESKRERGHSSTEEFGVAGSFKKLEID</sequence>
<proteinExistence type="predicted"/>
<reference evidence="3" key="2">
    <citation type="submission" date="2023-05" db="EMBL/GenBank/DDBJ databases">
        <authorList>
            <person name="Fouks B."/>
        </authorList>
    </citation>
    <scope>NUCLEOTIDE SEQUENCE</scope>
    <source>
        <strain evidence="3">Stay&amp;Tobe</strain>
        <tissue evidence="3">Testes</tissue>
    </source>
</reference>
<dbReference type="PROSITE" id="PS50191">
    <property type="entry name" value="CRAL_TRIO"/>
    <property type="match status" value="1"/>
</dbReference>
<dbReference type="InterPro" id="IPR036865">
    <property type="entry name" value="CRAL-TRIO_dom_sf"/>
</dbReference>
<name>A0AAD7Z4Q3_DIPPU</name>
<evidence type="ECO:0000313" key="4">
    <source>
        <dbReference type="Proteomes" id="UP001233999"/>
    </source>
</evidence>
<dbReference type="GO" id="GO:0016020">
    <property type="term" value="C:membrane"/>
    <property type="evidence" value="ECO:0007669"/>
    <property type="project" value="TreeGrafter"/>
</dbReference>
<protein>
    <recommendedName>
        <fullName evidence="2">CRAL-TRIO domain-containing protein</fullName>
    </recommendedName>
</protein>
<keyword evidence="4" id="KW-1185">Reference proteome</keyword>
<comment type="caution">
    <text evidence="3">The sequence shown here is derived from an EMBL/GenBank/DDBJ whole genome shotgun (WGS) entry which is preliminary data.</text>
</comment>
<feature type="region of interest" description="Disordered" evidence="1">
    <location>
        <begin position="256"/>
        <end position="282"/>
    </location>
</feature>
<evidence type="ECO:0000259" key="2">
    <source>
        <dbReference type="PROSITE" id="PS50191"/>
    </source>
</evidence>
<dbReference type="InterPro" id="IPR036273">
    <property type="entry name" value="CRAL/TRIO_N_dom_sf"/>
</dbReference>
<dbReference type="SMART" id="SM00516">
    <property type="entry name" value="SEC14"/>
    <property type="match status" value="1"/>
</dbReference>
<dbReference type="PANTHER" id="PTHR10174">
    <property type="entry name" value="ALPHA-TOCOPHEROL TRANSFER PROTEIN-RELATED"/>
    <property type="match status" value="1"/>
</dbReference>
<feature type="compositionally biased region" description="Basic and acidic residues" evidence="1">
    <location>
        <begin position="256"/>
        <end position="267"/>
    </location>
</feature>
<evidence type="ECO:0000256" key="1">
    <source>
        <dbReference type="SAM" id="MobiDB-lite"/>
    </source>
</evidence>
<dbReference type="GO" id="GO:1902936">
    <property type="term" value="F:phosphatidylinositol bisphosphate binding"/>
    <property type="evidence" value="ECO:0007669"/>
    <property type="project" value="TreeGrafter"/>
</dbReference>
<dbReference type="Gene3D" id="3.40.525.10">
    <property type="entry name" value="CRAL-TRIO lipid binding domain"/>
    <property type="match status" value="1"/>
</dbReference>
<dbReference type="CDD" id="cd00170">
    <property type="entry name" value="SEC14"/>
    <property type="match status" value="1"/>
</dbReference>
<feature type="domain" description="CRAL-TRIO" evidence="2">
    <location>
        <begin position="69"/>
        <end position="230"/>
    </location>
</feature>
<gene>
    <name evidence="3" type="ORF">L9F63_008580</name>
</gene>
<dbReference type="PRINTS" id="PR00180">
    <property type="entry name" value="CRETINALDHBP"/>
</dbReference>
<dbReference type="Proteomes" id="UP001233999">
    <property type="component" value="Unassembled WGS sequence"/>
</dbReference>